<dbReference type="EMBL" id="JAUSVY010000001">
    <property type="protein sequence ID" value="MDQ0503321.1"/>
    <property type="molecule type" value="Genomic_DNA"/>
</dbReference>
<dbReference type="InterPro" id="IPR011990">
    <property type="entry name" value="TPR-like_helical_dom_sf"/>
</dbReference>
<dbReference type="Gene3D" id="1.25.40.10">
    <property type="entry name" value="Tetratricopeptide repeat domain"/>
    <property type="match status" value="1"/>
</dbReference>
<dbReference type="SMART" id="SM00671">
    <property type="entry name" value="SEL1"/>
    <property type="match status" value="2"/>
</dbReference>
<dbReference type="PANTHER" id="PTHR11102:SF160">
    <property type="entry name" value="ERAD-ASSOCIATED E3 UBIQUITIN-PROTEIN LIGASE COMPONENT HRD3"/>
    <property type="match status" value="1"/>
</dbReference>
<sequence>MALYAKGDYMAAARLLTRLAEAGDARAQAMLGLLYEYGHGVPQDFAVAAWWYGCAAERGDANGQYLLGRLYDKGRGVPQDVVLAQKWLILAAARSGRPERETYVRIRDAVASKMSRAQITLAQQLALQWVPSAPTAGP</sequence>
<dbReference type="Proteomes" id="UP001241747">
    <property type="component" value="Unassembled WGS sequence"/>
</dbReference>
<dbReference type="SUPFAM" id="SSF81901">
    <property type="entry name" value="HCP-like"/>
    <property type="match status" value="1"/>
</dbReference>
<organism evidence="1 2">
    <name type="scientific">Xanthobacter agilis</name>
    <dbReference type="NCBI Taxonomy" id="47492"/>
    <lineage>
        <taxon>Bacteria</taxon>
        <taxon>Pseudomonadati</taxon>
        <taxon>Pseudomonadota</taxon>
        <taxon>Alphaproteobacteria</taxon>
        <taxon>Hyphomicrobiales</taxon>
        <taxon>Xanthobacteraceae</taxon>
        <taxon>Xanthobacter</taxon>
    </lineage>
</organism>
<dbReference type="RefSeq" id="WP_237346050.1">
    <property type="nucleotide sequence ID" value="NZ_JABWGX010000015.1"/>
</dbReference>
<reference evidence="1 2" key="1">
    <citation type="submission" date="2023-07" db="EMBL/GenBank/DDBJ databases">
        <title>Genomic Encyclopedia of Type Strains, Phase IV (KMG-IV): sequencing the most valuable type-strain genomes for metagenomic binning, comparative biology and taxonomic classification.</title>
        <authorList>
            <person name="Goeker M."/>
        </authorList>
    </citation>
    <scope>NUCLEOTIDE SEQUENCE [LARGE SCALE GENOMIC DNA]</scope>
    <source>
        <strain evidence="1 2">DSM 3770</strain>
    </source>
</reference>
<name>A0ABU0L852_XANAG</name>
<keyword evidence="2" id="KW-1185">Reference proteome</keyword>
<dbReference type="InterPro" id="IPR006597">
    <property type="entry name" value="Sel1-like"/>
</dbReference>
<dbReference type="PANTHER" id="PTHR11102">
    <property type="entry name" value="SEL-1-LIKE PROTEIN"/>
    <property type="match status" value="1"/>
</dbReference>
<gene>
    <name evidence="1" type="ORF">QOZ94_000091</name>
</gene>
<comment type="caution">
    <text evidence="1">The sequence shown here is derived from an EMBL/GenBank/DDBJ whole genome shotgun (WGS) entry which is preliminary data.</text>
</comment>
<dbReference type="InterPro" id="IPR050767">
    <property type="entry name" value="Sel1_AlgK"/>
</dbReference>
<protein>
    <submittedName>
        <fullName evidence="1">TPR repeat protein</fullName>
    </submittedName>
</protein>
<evidence type="ECO:0000313" key="2">
    <source>
        <dbReference type="Proteomes" id="UP001241747"/>
    </source>
</evidence>
<evidence type="ECO:0000313" key="1">
    <source>
        <dbReference type="EMBL" id="MDQ0503321.1"/>
    </source>
</evidence>
<accession>A0ABU0L852</accession>
<proteinExistence type="predicted"/>
<dbReference type="Pfam" id="PF08238">
    <property type="entry name" value="Sel1"/>
    <property type="match status" value="3"/>
</dbReference>